<proteinExistence type="predicted"/>
<gene>
    <name evidence="2" type="ORF">PU560_01115</name>
</gene>
<protein>
    <submittedName>
        <fullName evidence="2">Uncharacterized protein</fullName>
    </submittedName>
</protein>
<dbReference type="EMBL" id="JARACI010000232">
    <property type="protein sequence ID" value="MDD9205062.1"/>
    <property type="molecule type" value="Genomic_DNA"/>
</dbReference>
<accession>A0ABT5TSZ0</accession>
<evidence type="ECO:0000313" key="3">
    <source>
        <dbReference type="Proteomes" id="UP001165561"/>
    </source>
</evidence>
<reference evidence="2" key="1">
    <citation type="submission" date="2023-02" db="EMBL/GenBank/DDBJ databases">
        <title>Georgenia sp.10Sc9-8, isolated from a soil sample collected from the Taklamakan desert.</title>
        <authorList>
            <person name="Liu S."/>
        </authorList>
    </citation>
    <scope>NUCLEOTIDE SEQUENCE</scope>
    <source>
        <strain evidence="2">10Sc9-8</strain>
    </source>
</reference>
<feature type="non-terminal residue" evidence="2">
    <location>
        <position position="83"/>
    </location>
</feature>
<keyword evidence="3" id="KW-1185">Reference proteome</keyword>
<sequence>MAEPSTPGSPHPAPTEGAWSRPQATDDDAQSPGERGRRGSVEARAIGELQLGGPGESRPASPASPTGDSPAAVPTAYSASAVP</sequence>
<evidence type="ECO:0000256" key="1">
    <source>
        <dbReference type="SAM" id="MobiDB-lite"/>
    </source>
</evidence>
<organism evidence="2 3">
    <name type="scientific">Georgenia halotolerans</name>
    <dbReference type="NCBI Taxonomy" id="3028317"/>
    <lineage>
        <taxon>Bacteria</taxon>
        <taxon>Bacillati</taxon>
        <taxon>Actinomycetota</taxon>
        <taxon>Actinomycetes</taxon>
        <taxon>Micrococcales</taxon>
        <taxon>Bogoriellaceae</taxon>
        <taxon>Georgenia</taxon>
    </lineage>
</organism>
<comment type="caution">
    <text evidence="2">The sequence shown here is derived from an EMBL/GenBank/DDBJ whole genome shotgun (WGS) entry which is preliminary data.</text>
</comment>
<name>A0ABT5TSZ0_9MICO</name>
<evidence type="ECO:0000313" key="2">
    <source>
        <dbReference type="EMBL" id="MDD9205062.1"/>
    </source>
</evidence>
<dbReference type="Proteomes" id="UP001165561">
    <property type="component" value="Unassembled WGS sequence"/>
</dbReference>
<feature type="region of interest" description="Disordered" evidence="1">
    <location>
        <begin position="1"/>
        <end position="83"/>
    </location>
</feature>